<keyword evidence="1" id="KW-0812">Transmembrane</keyword>
<dbReference type="Pfam" id="PF13365">
    <property type="entry name" value="Trypsin_2"/>
    <property type="match status" value="1"/>
</dbReference>
<protein>
    <recommendedName>
        <fullName evidence="4">Serine protease</fullName>
    </recommendedName>
</protein>
<feature type="transmembrane region" description="Helical" evidence="1">
    <location>
        <begin position="12"/>
        <end position="34"/>
    </location>
</feature>
<keyword evidence="1" id="KW-0472">Membrane</keyword>
<gene>
    <name evidence="2" type="ORF">A2541_01135</name>
</gene>
<dbReference type="AlphaFoldDB" id="A0A1G2PFE4"/>
<evidence type="ECO:0000256" key="1">
    <source>
        <dbReference type="SAM" id="Phobius"/>
    </source>
</evidence>
<evidence type="ECO:0000313" key="2">
    <source>
        <dbReference type="EMBL" id="OHA47003.1"/>
    </source>
</evidence>
<dbReference type="Proteomes" id="UP000176965">
    <property type="component" value="Unassembled WGS sequence"/>
</dbReference>
<name>A0A1G2PFE4_9BACT</name>
<accession>A0A1G2PFE4</accession>
<organism evidence="2 3">
    <name type="scientific">Candidatus Taylorbacteria bacterium RIFOXYD2_FULL_36_9</name>
    <dbReference type="NCBI Taxonomy" id="1802338"/>
    <lineage>
        <taxon>Bacteria</taxon>
        <taxon>Candidatus Tayloriibacteriota</taxon>
    </lineage>
</organism>
<dbReference type="SUPFAM" id="SSF50494">
    <property type="entry name" value="Trypsin-like serine proteases"/>
    <property type="match status" value="1"/>
</dbReference>
<dbReference type="Gene3D" id="2.40.10.120">
    <property type="match status" value="1"/>
</dbReference>
<proteinExistence type="predicted"/>
<sequence>MDMEKLTKQQIVLVTLLVSFVTSIATGIVTVALMDQAPAGVTQTINRVVERTIEKVVTPPADNSAAVITREVVVVKEDDKIVESVDKNKDSIVRIYANNNNAGDVQAKQFIGLGTIVSKDGLIATGDIFADMSGQYLVTIDNNIFYNVAILAKKETDQFYFLKIIQSKKSPVVFTPVTFSDSDNLKLGQTVIAWGGQVQNSVSTGIVSSLIDQANKSEETNFQTATTTLREIVAINTNINLTDSISGGPLLNLYGEMVGLRVSPSLSDKYTFIPANILKKEVVNYASIQ</sequence>
<dbReference type="STRING" id="1802338.A2541_01135"/>
<evidence type="ECO:0008006" key="4">
    <source>
        <dbReference type="Google" id="ProtNLM"/>
    </source>
</evidence>
<keyword evidence="1" id="KW-1133">Transmembrane helix</keyword>
<evidence type="ECO:0000313" key="3">
    <source>
        <dbReference type="Proteomes" id="UP000176965"/>
    </source>
</evidence>
<dbReference type="PANTHER" id="PTHR22939">
    <property type="entry name" value="SERINE PROTEASE FAMILY S1C HTRA-RELATED"/>
    <property type="match status" value="1"/>
</dbReference>
<reference evidence="2 3" key="1">
    <citation type="journal article" date="2016" name="Nat. Commun.">
        <title>Thousands of microbial genomes shed light on interconnected biogeochemical processes in an aquifer system.</title>
        <authorList>
            <person name="Anantharaman K."/>
            <person name="Brown C.T."/>
            <person name="Hug L.A."/>
            <person name="Sharon I."/>
            <person name="Castelle C.J."/>
            <person name="Probst A.J."/>
            <person name="Thomas B.C."/>
            <person name="Singh A."/>
            <person name="Wilkins M.J."/>
            <person name="Karaoz U."/>
            <person name="Brodie E.L."/>
            <person name="Williams K.H."/>
            <person name="Hubbard S.S."/>
            <person name="Banfield J.F."/>
        </authorList>
    </citation>
    <scope>NUCLEOTIDE SEQUENCE [LARGE SCALE GENOMIC DNA]</scope>
</reference>
<comment type="caution">
    <text evidence="2">The sequence shown here is derived from an EMBL/GenBank/DDBJ whole genome shotgun (WGS) entry which is preliminary data.</text>
</comment>
<dbReference type="EMBL" id="MHSQ01000022">
    <property type="protein sequence ID" value="OHA47003.1"/>
    <property type="molecule type" value="Genomic_DNA"/>
</dbReference>
<dbReference type="PANTHER" id="PTHR22939:SF129">
    <property type="entry name" value="SERINE PROTEASE HTRA2, MITOCHONDRIAL"/>
    <property type="match status" value="1"/>
</dbReference>
<dbReference type="InterPro" id="IPR009003">
    <property type="entry name" value="Peptidase_S1_PA"/>
</dbReference>